<feature type="transmembrane region" description="Helical" evidence="2">
    <location>
        <begin position="232"/>
        <end position="252"/>
    </location>
</feature>
<sequence>MLKLLQLLLFFFLLELQNTPAVLGDSTSSLSSSWARYEGLNTGYVHTQVLPAANHKGLSSEWALFRKNEIQRVPRAQEKPLTKASLFAQKTEVQGMHEAAKEANTMAEGNSDSQESISAAQMAKPVTKSSTDTTSMSASQAFDSEKAASILETYVGMHKSFASSVLSWEGFGVLILILAVTMLVFSEIRVVLVVREQDFRKKMIDGGQMEYSSGQVKDLERKEANSQAARPYVTMGSMILLFVGLGCVLKPLCDVLDVIGLPSSGCFLNVGFGALVGSVTLTTFTMGCCWSCTRGWASLVMFSIALSGGIFCTSGIPFLAVLWMLGSISIFLYYFVYLPESQDPPFWCQKIGPMKASMNPEDWKKAAASSAEASLEDFKKITFGIPGADAFADAAIQVVARQSPTDDNVEPTQTQDATATHSSLWSRATEPLVGYQQADRDSREVVFALSTSSSGRKRVTV</sequence>
<keyword evidence="3" id="KW-0732">Signal</keyword>
<feature type="transmembrane region" description="Helical" evidence="2">
    <location>
        <begin position="272"/>
        <end position="292"/>
    </location>
</feature>
<keyword evidence="2" id="KW-0472">Membrane</keyword>
<feature type="region of interest" description="Disordered" evidence="1">
    <location>
        <begin position="403"/>
        <end position="422"/>
    </location>
</feature>
<feature type="signal peptide" evidence="3">
    <location>
        <begin position="1"/>
        <end position="24"/>
    </location>
</feature>
<keyword evidence="2" id="KW-1133">Transmembrane helix</keyword>
<gene>
    <name evidence="4" type="ORF">HPHI1048_LOCUS10074</name>
</gene>
<accession>A0A7S0EFA4</accession>
<dbReference type="AlphaFoldDB" id="A0A7S0EFA4"/>
<feature type="transmembrane region" description="Helical" evidence="2">
    <location>
        <begin position="171"/>
        <end position="194"/>
    </location>
</feature>
<evidence type="ECO:0000256" key="2">
    <source>
        <dbReference type="SAM" id="Phobius"/>
    </source>
</evidence>
<reference evidence="4" key="1">
    <citation type="submission" date="2021-01" db="EMBL/GenBank/DDBJ databases">
        <authorList>
            <person name="Corre E."/>
            <person name="Pelletier E."/>
            <person name="Niang G."/>
            <person name="Scheremetjew M."/>
            <person name="Finn R."/>
            <person name="Kale V."/>
            <person name="Holt S."/>
            <person name="Cochrane G."/>
            <person name="Meng A."/>
            <person name="Brown T."/>
            <person name="Cohen L."/>
        </authorList>
    </citation>
    <scope>NUCLEOTIDE SEQUENCE</scope>
    <source>
        <strain evidence="4">CCMP325</strain>
    </source>
</reference>
<evidence type="ECO:0000313" key="4">
    <source>
        <dbReference type="EMBL" id="CAD8483400.1"/>
    </source>
</evidence>
<feature type="chain" id="PRO_5030640020" evidence="3">
    <location>
        <begin position="25"/>
        <end position="461"/>
    </location>
</feature>
<feature type="transmembrane region" description="Helical" evidence="2">
    <location>
        <begin position="304"/>
        <end position="336"/>
    </location>
</feature>
<keyword evidence="2" id="KW-0812">Transmembrane</keyword>
<organism evidence="4">
    <name type="scientific">Hanusia phi</name>
    <dbReference type="NCBI Taxonomy" id="3032"/>
    <lineage>
        <taxon>Eukaryota</taxon>
        <taxon>Cryptophyceae</taxon>
        <taxon>Pyrenomonadales</taxon>
        <taxon>Geminigeraceae</taxon>
        <taxon>Hanusia</taxon>
    </lineage>
</organism>
<proteinExistence type="predicted"/>
<evidence type="ECO:0000256" key="1">
    <source>
        <dbReference type="SAM" id="MobiDB-lite"/>
    </source>
</evidence>
<dbReference type="EMBL" id="HBEO01014801">
    <property type="protein sequence ID" value="CAD8483400.1"/>
    <property type="molecule type" value="Transcribed_RNA"/>
</dbReference>
<name>A0A7S0EFA4_9CRYP</name>
<protein>
    <submittedName>
        <fullName evidence="4">Uncharacterized protein</fullName>
    </submittedName>
</protein>
<evidence type="ECO:0000256" key="3">
    <source>
        <dbReference type="SAM" id="SignalP"/>
    </source>
</evidence>